<evidence type="ECO:0000313" key="3">
    <source>
        <dbReference type="Proteomes" id="UP001066276"/>
    </source>
</evidence>
<reference evidence="2" key="1">
    <citation type="journal article" date="2022" name="bioRxiv">
        <title>Sequencing and chromosome-scale assembly of the giantPleurodeles waltlgenome.</title>
        <authorList>
            <person name="Brown T."/>
            <person name="Elewa A."/>
            <person name="Iarovenko S."/>
            <person name="Subramanian E."/>
            <person name="Araus A.J."/>
            <person name="Petzold A."/>
            <person name="Susuki M."/>
            <person name="Suzuki K.-i.T."/>
            <person name="Hayashi T."/>
            <person name="Toyoda A."/>
            <person name="Oliveira C."/>
            <person name="Osipova E."/>
            <person name="Leigh N.D."/>
            <person name="Simon A."/>
            <person name="Yun M.H."/>
        </authorList>
    </citation>
    <scope>NUCLEOTIDE SEQUENCE</scope>
    <source>
        <strain evidence="2">20211129_DDA</strain>
        <tissue evidence="2">Liver</tissue>
    </source>
</reference>
<dbReference type="Proteomes" id="UP001066276">
    <property type="component" value="Chromosome 5"/>
</dbReference>
<comment type="caution">
    <text evidence="2">The sequence shown here is derived from an EMBL/GenBank/DDBJ whole genome shotgun (WGS) entry which is preliminary data.</text>
</comment>
<accession>A0AAV7RWG8</accession>
<feature type="region of interest" description="Disordered" evidence="1">
    <location>
        <begin position="81"/>
        <end position="151"/>
    </location>
</feature>
<feature type="compositionally biased region" description="Low complexity" evidence="1">
    <location>
        <begin position="112"/>
        <end position="127"/>
    </location>
</feature>
<dbReference type="EMBL" id="JANPWB010000009">
    <property type="protein sequence ID" value="KAJ1156052.1"/>
    <property type="molecule type" value="Genomic_DNA"/>
</dbReference>
<organism evidence="2 3">
    <name type="scientific">Pleurodeles waltl</name>
    <name type="common">Iberian ribbed newt</name>
    <dbReference type="NCBI Taxonomy" id="8319"/>
    <lineage>
        <taxon>Eukaryota</taxon>
        <taxon>Metazoa</taxon>
        <taxon>Chordata</taxon>
        <taxon>Craniata</taxon>
        <taxon>Vertebrata</taxon>
        <taxon>Euteleostomi</taxon>
        <taxon>Amphibia</taxon>
        <taxon>Batrachia</taxon>
        <taxon>Caudata</taxon>
        <taxon>Salamandroidea</taxon>
        <taxon>Salamandridae</taxon>
        <taxon>Pleurodelinae</taxon>
        <taxon>Pleurodeles</taxon>
    </lineage>
</organism>
<dbReference type="AlphaFoldDB" id="A0AAV7RWG8"/>
<evidence type="ECO:0000256" key="1">
    <source>
        <dbReference type="SAM" id="MobiDB-lite"/>
    </source>
</evidence>
<evidence type="ECO:0000313" key="2">
    <source>
        <dbReference type="EMBL" id="KAJ1156052.1"/>
    </source>
</evidence>
<proteinExistence type="predicted"/>
<sequence>MGPASPRAGGLRCRPHLHPNGGRGSLRSVYDSGPSPSVSLAAALAWSRTAGRRPRRCRFFFCGGGAAHMQVRACYYPHMQGRGGTPSSSPPAPARIVPGVLPSQGERPTGSAAPPRARRAIAAVSLPRPAPPLGRGAAREDGQRSRGSPRA</sequence>
<protein>
    <submittedName>
        <fullName evidence="2">Uncharacterized protein</fullName>
    </submittedName>
</protein>
<gene>
    <name evidence="2" type="ORF">NDU88_008777</name>
</gene>
<feature type="region of interest" description="Disordered" evidence="1">
    <location>
        <begin position="1"/>
        <end position="32"/>
    </location>
</feature>
<keyword evidence="3" id="KW-1185">Reference proteome</keyword>
<name>A0AAV7RWG8_PLEWA</name>